<dbReference type="NCBIfam" id="NF007311">
    <property type="entry name" value="PRK09796.1"/>
    <property type="match status" value="1"/>
</dbReference>
<dbReference type="SUPFAM" id="SSF51261">
    <property type="entry name" value="Duplicated hybrid motif"/>
    <property type="match status" value="1"/>
</dbReference>
<reference evidence="16 17" key="1">
    <citation type="journal article" date="2016" name="Front. Microbiol.">
        <title>Comprehensive Phylogenetic Analysis of Bovine Non-aureus Staphylococci Species Based on Whole-Genome Sequencing.</title>
        <authorList>
            <person name="Naushad S."/>
            <person name="Barkema H.W."/>
            <person name="Luby C."/>
            <person name="Condas L.A."/>
            <person name="Nobrega D.B."/>
            <person name="Carson D.A."/>
            <person name="De Buck J."/>
        </authorList>
    </citation>
    <scope>NUCLEOTIDE SEQUENCE [LARGE SCALE GENOMIC DNA]</scope>
    <source>
        <strain evidence="16 17">SNUC 102</strain>
    </source>
</reference>
<keyword evidence="4" id="KW-0762">Sugar transport</keyword>
<feature type="transmembrane region" description="Helical" evidence="12">
    <location>
        <begin position="147"/>
        <end position="170"/>
    </location>
</feature>
<feature type="transmembrane region" description="Helical" evidence="12">
    <location>
        <begin position="216"/>
        <end position="234"/>
    </location>
</feature>
<dbReference type="NCBIfam" id="TIGR00830">
    <property type="entry name" value="PTBA"/>
    <property type="match status" value="1"/>
</dbReference>
<dbReference type="PANTHER" id="PTHR30175:SF1">
    <property type="entry name" value="PTS SYSTEM ARBUTIN-, CELLOBIOSE-, AND SALICIN-SPECIFIC EIIBC COMPONENT-RELATED"/>
    <property type="match status" value="1"/>
</dbReference>
<dbReference type="PROSITE" id="PS51098">
    <property type="entry name" value="PTS_EIIB_TYPE_1"/>
    <property type="match status" value="1"/>
</dbReference>
<evidence type="ECO:0000256" key="6">
    <source>
        <dbReference type="ARBA" id="ARBA00022683"/>
    </source>
</evidence>
<gene>
    <name evidence="16" type="ORF">BU097_03700</name>
</gene>
<keyword evidence="3" id="KW-1003">Cell membrane</keyword>
<evidence type="ECO:0000259" key="15">
    <source>
        <dbReference type="PROSITE" id="PS51103"/>
    </source>
</evidence>
<dbReference type="PROSITE" id="PS00371">
    <property type="entry name" value="PTS_EIIA_TYPE_1_HIS"/>
    <property type="match status" value="1"/>
</dbReference>
<dbReference type="PROSITE" id="PS01035">
    <property type="entry name" value="PTS_EIIB_TYPE_1_CYS"/>
    <property type="match status" value="1"/>
</dbReference>
<dbReference type="Proteomes" id="UP000285567">
    <property type="component" value="Unassembled WGS sequence"/>
</dbReference>
<dbReference type="Gene3D" id="3.30.1360.60">
    <property type="entry name" value="Glucose permease domain IIB"/>
    <property type="match status" value="1"/>
</dbReference>
<dbReference type="InterPro" id="IPR013013">
    <property type="entry name" value="PTS_EIIC_1"/>
</dbReference>
<evidence type="ECO:0000256" key="3">
    <source>
        <dbReference type="ARBA" id="ARBA00022475"/>
    </source>
</evidence>
<organism evidence="16 17">
    <name type="scientific">Staphylococcus xylosus</name>
    <dbReference type="NCBI Taxonomy" id="1288"/>
    <lineage>
        <taxon>Bacteria</taxon>
        <taxon>Bacillati</taxon>
        <taxon>Bacillota</taxon>
        <taxon>Bacilli</taxon>
        <taxon>Bacillales</taxon>
        <taxon>Staphylococcaceae</taxon>
        <taxon>Staphylococcus</taxon>
    </lineage>
</organism>
<evidence type="ECO:0000313" key="16">
    <source>
        <dbReference type="EMBL" id="RIN11905.1"/>
    </source>
</evidence>
<evidence type="ECO:0000256" key="10">
    <source>
        <dbReference type="ARBA" id="ARBA00023136"/>
    </source>
</evidence>
<feature type="transmembrane region" description="Helical" evidence="12">
    <location>
        <begin position="104"/>
        <end position="127"/>
    </location>
</feature>
<evidence type="ECO:0000256" key="11">
    <source>
        <dbReference type="PROSITE-ProRule" id="PRU00421"/>
    </source>
</evidence>
<sequence>MGNEQRMADEILKNIGGSDNVKNLTHCMTRLRFVLKDENKADDEAIRDLDGVMGLRKQGGQYQIIVGNNVSRTYADLMKLGVSGGAKSNEPAEKKKLTPKQIGINILDAIIGTMSPLIPAIIGGSMIKLLVMILNMTGVLSFESSTFNILNTIGDAPFFFLPMLVAVSAARKFNSNVFLALAVAGVMVHPVFMDIMEKAAEGKAATFAYVPVMSVKYTYTIIPAIVMTWLLKYIEDIIDHITPIVMKNFLKPMLILLVAAPIAIIIVGPAGILIGTGLSQFVFFVHDQLGFLAVAIVGALWPLLVMTGMHRVFTPTIVQTIAETGKEGMVMPSEIGANLSLGGVSLAVAFKTKNRELRQTSLAAASSAIIAGITEPALYGVAIRLKRPMIASMITGFVAGSVAGLAGLASRSMASPGLFTSVQFIDQDNPMSILWIIVVMVLSIVLSFILTLVLGFEDIPEAEDDLLDAETKGDMIVEAPVEGKVKPIESVEDDVFSREVIGKSIAIEPTGNTIYAPITGTVTSVFPTKHAVGITGDEGVEVLIHVGIDTVKLEGEPFTSAVEQGDHVNSGEIIGSFDLTEIIEAGYDPTTIVVITNTDDYDSITSFDTVDVSANTSILGVVKK</sequence>
<keyword evidence="10 12" id="KW-0472">Membrane</keyword>
<dbReference type="GO" id="GO:0009401">
    <property type="term" value="P:phosphoenolpyruvate-dependent sugar phosphotransferase system"/>
    <property type="evidence" value="ECO:0007669"/>
    <property type="project" value="UniProtKB-KW"/>
</dbReference>
<proteinExistence type="predicted"/>
<evidence type="ECO:0000313" key="17">
    <source>
        <dbReference type="Proteomes" id="UP000285567"/>
    </source>
</evidence>
<keyword evidence="6" id="KW-0598">Phosphotransferase system</keyword>
<dbReference type="NCBIfam" id="TIGR01995">
    <property type="entry name" value="PTS-II-ABC-beta"/>
    <property type="match status" value="1"/>
</dbReference>
<feature type="transmembrane region" description="Helical" evidence="12">
    <location>
        <begin position="433"/>
        <end position="456"/>
    </location>
</feature>
<dbReference type="PROSITE" id="PS51103">
    <property type="entry name" value="PTS_EIIC_TYPE_1"/>
    <property type="match status" value="1"/>
</dbReference>
<evidence type="ECO:0000256" key="7">
    <source>
        <dbReference type="ARBA" id="ARBA00022692"/>
    </source>
</evidence>
<feature type="transmembrane region" description="Helical" evidence="12">
    <location>
        <begin position="254"/>
        <end position="283"/>
    </location>
</feature>
<feature type="domain" description="PTS EIIA type-1" evidence="13">
    <location>
        <begin position="493"/>
        <end position="597"/>
    </location>
</feature>
<keyword evidence="2" id="KW-0813">Transport</keyword>
<feature type="transmembrane region" description="Helical" evidence="12">
    <location>
        <begin position="177"/>
        <end position="196"/>
    </location>
</feature>
<dbReference type="InterPro" id="IPR003352">
    <property type="entry name" value="PTS_EIIC"/>
</dbReference>
<evidence type="ECO:0000259" key="14">
    <source>
        <dbReference type="PROSITE" id="PS51098"/>
    </source>
</evidence>
<dbReference type="AlphaFoldDB" id="A0A418IQG8"/>
<evidence type="ECO:0000256" key="12">
    <source>
        <dbReference type="SAM" id="Phobius"/>
    </source>
</evidence>
<dbReference type="InterPro" id="IPR018113">
    <property type="entry name" value="PTrfase_EIIB_Cys"/>
</dbReference>
<feature type="transmembrane region" description="Helical" evidence="12">
    <location>
        <begin position="394"/>
        <end position="413"/>
    </location>
</feature>
<evidence type="ECO:0000256" key="4">
    <source>
        <dbReference type="ARBA" id="ARBA00022597"/>
    </source>
</evidence>
<evidence type="ECO:0000256" key="9">
    <source>
        <dbReference type="ARBA" id="ARBA00022989"/>
    </source>
</evidence>
<feature type="transmembrane region" description="Helical" evidence="12">
    <location>
        <begin position="289"/>
        <end position="309"/>
    </location>
</feature>
<keyword evidence="7 12" id="KW-0812">Transmembrane</keyword>
<comment type="caution">
    <text evidence="16">The sequence shown here is derived from an EMBL/GenBank/DDBJ whole genome shotgun (WGS) entry which is preliminary data.</text>
</comment>
<dbReference type="OrthoDB" id="9769191at2"/>
<dbReference type="Pfam" id="PF00358">
    <property type="entry name" value="PTS_EIIA_1"/>
    <property type="match status" value="1"/>
</dbReference>
<evidence type="ECO:0000256" key="1">
    <source>
        <dbReference type="ARBA" id="ARBA00004651"/>
    </source>
</evidence>
<feature type="domain" description="PTS EIIC type-1" evidence="15">
    <location>
        <begin position="108"/>
        <end position="470"/>
    </location>
</feature>
<dbReference type="InterPro" id="IPR001127">
    <property type="entry name" value="PTS_EIIA_1_perm"/>
</dbReference>
<dbReference type="PANTHER" id="PTHR30175">
    <property type="entry name" value="PHOSPHOTRANSFERASE SYSTEM TRANSPORT PROTEIN"/>
    <property type="match status" value="1"/>
</dbReference>
<dbReference type="RefSeq" id="WP_119603725.1">
    <property type="nucleotide sequence ID" value="NZ_QXUL01000013.1"/>
</dbReference>
<dbReference type="Pfam" id="PF02378">
    <property type="entry name" value="PTS_EIIC"/>
    <property type="match status" value="1"/>
</dbReference>
<dbReference type="GO" id="GO:0016301">
    <property type="term" value="F:kinase activity"/>
    <property type="evidence" value="ECO:0007669"/>
    <property type="project" value="UniProtKB-KW"/>
</dbReference>
<dbReference type="InterPro" id="IPR050558">
    <property type="entry name" value="PTS_Sugar-Specific_Components"/>
</dbReference>
<dbReference type="GO" id="GO:0090589">
    <property type="term" value="F:protein-phosphocysteine-trehalose phosphotransferase system transporter activity"/>
    <property type="evidence" value="ECO:0007669"/>
    <property type="project" value="TreeGrafter"/>
</dbReference>
<dbReference type="CDD" id="cd00212">
    <property type="entry name" value="PTS_IIB_glc"/>
    <property type="match status" value="1"/>
</dbReference>
<feature type="transmembrane region" description="Helical" evidence="12">
    <location>
        <begin position="362"/>
        <end position="382"/>
    </location>
</feature>
<dbReference type="InterPro" id="IPR011055">
    <property type="entry name" value="Dup_hybrid_motif"/>
</dbReference>
<keyword evidence="8" id="KW-0418">Kinase</keyword>
<comment type="subcellular location">
    <subcellularLocation>
        <location evidence="1">Cell membrane</location>
        <topology evidence="1">Multi-pass membrane protein</topology>
    </subcellularLocation>
</comment>
<evidence type="ECO:0000259" key="13">
    <source>
        <dbReference type="PROSITE" id="PS51093"/>
    </source>
</evidence>
<feature type="domain" description="PTS EIIB type-1" evidence="14">
    <location>
        <begin position="5"/>
        <end position="87"/>
    </location>
</feature>
<keyword evidence="17" id="KW-1185">Reference proteome</keyword>
<name>A0A418IQG8_STAXY</name>
<keyword evidence="5" id="KW-0808">Transferase</keyword>
<dbReference type="GO" id="GO:0008982">
    <property type="term" value="F:protein-N(PI)-phosphohistidine-sugar phosphotransferase activity"/>
    <property type="evidence" value="ECO:0007669"/>
    <property type="project" value="InterPro"/>
</dbReference>
<dbReference type="SUPFAM" id="SSF55604">
    <property type="entry name" value="Glucose permease domain IIB"/>
    <property type="match status" value="1"/>
</dbReference>
<dbReference type="GO" id="GO:0015771">
    <property type="term" value="P:trehalose transport"/>
    <property type="evidence" value="ECO:0007669"/>
    <property type="project" value="TreeGrafter"/>
</dbReference>
<accession>A0A418IQG8</accession>
<dbReference type="InterPro" id="IPR001996">
    <property type="entry name" value="PTS_IIB_1"/>
</dbReference>
<dbReference type="InterPro" id="IPR011297">
    <property type="entry name" value="PTS_IIABC_b_glu"/>
</dbReference>
<dbReference type="Pfam" id="PF00367">
    <property type="entry name" value="PTS_EIIB"/>
    <property type="match status" value="1"/>
</dbReference>
<dbReference type="GO" id="GO:0005886">
    <property type="term" value="C:plasma membrane"/>
    <property type="evidence" value="ECO:0007669"/>
    <property type="project" value="UniProtKB-SubCell"/>
</dbReference>
<evidence type="ECO:0000256" key="5">
    <source>
        <dbReference type="ARBA" id="ARBA00022679"/>
    </source>
</evidence>
<dbReference type="FunFam" id="3.30.1360.60:FF:000001">
    <property type="entry name" value="PTS system glucose-specific IIBC component PtsG"/>
    <property type="match status" value="1"/>
</dbReference>
<feature type="active site" description="Phosphocysteine intermediate; for EIIB activity" evidence="11">
    <location>
        <position position="27"/>
    </location>
</feature>
<dbReference type="InterPro" id="IPR036878">
    <property type="entry name" value="Glu_permease_IIB"/>
</dbReference>
<protein>
    <submittedName>
        <fullName evidence="16">PTS cellobiose/arbutin/salicin transporter subunit IIBC</fullName>
    </submittedName>
</protein>
<dbReference type="Gene3D" id="2.70.70.10">
    <property type="entry name" value="Glucose Permease (Domain IIA)"/>
    <property type="match status" value="1"/>
</dbReference>
<dbReference type="EMBL" id="QXUL01000013">
    <property type="protein sequence ID" value="RIN11905.1"/>
    <property type="molecule type" value="Genomic_DNA"/>
</dbReference>
<dbReference type="PROSITE" id="PS51093">
    <property type="entry name" value="PTS_EIIA_TYPE_1"/>
    <property type="match status" value="1"/>
</dbReference>
<evidence type="ECO:0000256" key="8">
    <source>
        <dbReference type="ARBA" id="ARBA00022777"/>
    </source>
</evidence>
<evidence type="ECO:0000256" key="2">
    <source>
        <dbReference type="ARBA" id="ARBA00022448"/>
    </source>
</evidence>
<keyword evidence="9 12" id="KW-1133">Transmembrane helix</keyword>
<dbReference type="FunFam" id="2.70.70.10:FF:000001">
    <property type="entry name" value="PTS system glucose-specific IIA component"/>
    <property type="match status" value="1"/>
</dbReference>